<dbReference type="InterPro" id="IPR006148">
    <property type="entry name" value="Glc/Gal-6P_isomerase"/>
</dbReference>
<dbReference type="InterPro" id="IPR037171">
    <property type="entry name" value="NagB/RpiA_transferase-like"/>
</dbReference>
<evidence type="ECO:0000256" key="2">
    <source>
        <dbReference type="ARBA" id="ARBA00004961"/>
    </source>
</evidence>
<accession>A0A1Y2DMJ4</accession>
<dbReference type="PANTHER" id="PTHR11054">
    <property type="entry name" value="6-PHOSPHOGLUCONOLACTONASE"/>
    <property type="match status" value="1"/>
</dbReference>
<gene>
    <name evidence="8" type="ORF">BCR35DRAFT_319345</name>
</gene>
<dbReference type="PANTHER" id="PTHR11054:SF0">
    <property type="entry name" value="6-PHOSPHOGLUCONOLACTONASE"/>
    <property type="match status" value="1"/>
</dbReference>
<protein>
    <recommendedName>
        <fullName evidence="4 6">6-phosphogluconolactonase</fullName>
        <shortName evidence="6">6PGL</shortName>
        <ecNumber evidence="4 6">3.1.1.31</ecNumber>
    </recommendedName>
</protein>
<dbReference type="STRING" id="106004.A0A1Y2DMJ4"/>
<evidence type="ECO:0000313" key="9">
    <source>
        <dbReference type="Proteomes" id="UP000193467"/>
    </source>
</evidence>
<dbReference type="Pfam" id="PF01182">
    <property type="entry name" value="Glucosamine_iso"/>
    <property type="match status" value="1"/>
</dbReference>
<dbReference type="OrthoDB" id="3269353at2759"/>
<keyword evidence="9" id="KW-1185">Reference proteome</keyword>
<dbReference type="NCBIfam" id="TIGR01198">
    <property type="entry name" value="pgl"/>
    <property type="match status" value="1"/>
</dbReference>
<proteinExistence type="inferred from homology"/>
<dbReference type="GO" id="GO:0005975">
    <property type="term" value="P:carbohydrate metabolic process"/>
    <property type="evidence" value="ECO:0007669"/>
    <property type="project" value="UniProtKB-UniRule"/>
</dbReference>
<dbReference type="InParanoid" id="A0A1Y2DMJ4"/>
<comment type="function">
    <text evidence="6">Hydrolysis of 6-phosphogluconolactone to 6-phosphogluconate.</text>
</comment>
<dbReference type="GO" id="GO:0017057">
    <property type="term" value="F:6-phosphogluconolactonase activity"/>
    <property type="evidence" value="ECO:0007669"/>
    <property type="project" value="UniProtKB-UniRule"/>
</dbReference>
<comment type="pathway">
    <text evidence="2 6">Carbohydrate degradation; pentose phosphate pathway; D-ribulose 5-phosphate from D-glucose 6-phosphate (oxidative stage): step 2/3.</text>
</comment>
<evidence type="ECO:0000259" key="7">
    <source>
        <dbReference type="Pfam" id="PF01182"/>
    </source>
</evidence>
<dbReference type="InterPro" id="IPR005900">
    <property type="entry name" value="6-phosphogluconolactonase_DevB"/>
</dbReference>
<comment type="similarity">
    <text evidence="3 6">Belongs to the glucosamine/galactosamine-6-phosphate isomerase family. 6-phosphogluconolactonase subfamily.</text>
</comment>
<reference evidence="8 9" key="1">
    <citation type="submission" date="2016-07" db="EMBL/GenBank/DDBJ databases">
        <title>Pervasive Adenine N6-methylation of Active Genes in Fungi.</title>
        <authorList>
            <consortium name="DOE Joint Genome Institute"/>
            <person name="Mondo S.J."/>
            <person name="Dannebaum R.O."/>
            <person name="Kuo R.C."/>
            <person name="Labutti K."/>
            <person name="Haridas S."/>
            <person name="Kuo A."/>
            <person name="Salamov A."/>
            <person name="Ahrendt S.R."/>
            <person name="Lipzen A."/>
            <person name="Sullivan W."/>
            <person name="Andreopoulos W.B."/>
            <person name="Clum A."/>
            <person name="Lindquist E."/>
            <person name="Daum C."/>
            <person name="Ramamoorthy G.K."/>
            <person name="Gryganskyi A."/>
            <person name="Culley D."/>
            <person name="Magnuson J.K."/>
            <person name="James T.Y."/>
            <person name="O'Malley M.A."/>
            <person name="Stajich J.E."/>
            <person name="Spatafora J.W."/>
            <person name="Visel A."/>
            <person name="Grigoriev I.V."/>
        </authorList>
    </citation>
    <scope>NUCLEOTIDE SEQUENCE [LARGE SCALE GENOMIC DNA]</scope>
    <source>
        <strain evidence="8 9">62-1032</strain>
    </source>
</reference>
<evidence type="ECO:0000256" key="6">
    <source>
        <dbReference type="RuleBase" id="RU365095"/>
    </source>
</evidence>
<feature type="domain" description="Glucosamine/galactosamine-6-phosphate isomerase" evidence="7">
    <location>
        <begin position="23"/>
        <end position="262"/>
    </location>
</feature>
<keyword evidence="5 6" id="KW-0378">Hydrolase</keyword>
<comment type="caution">
    <text evidence="8">The sequence shown here is derived from an EMBL/GenBank/DDBJ whole genome shotgun (WGS) entry which is preliminary data.</text>
</comment>
<evidence type="ECO:0000256" key="3">
    <source>
        <dbReference type="ARBA" id="ARBA00010662"/>
    </source>
</evidence>
<dbReference type="InterPro" id="IPR039104">
    <property type="entry name" value="6PGL"/>
</dbReference>
<evidence type="ECO:0000313" key="8">
    <source>
        <dbReference type="EMBL" id="ORY60369.1"/>
    </source>
</evidence>
<evidence type="ECO:0000256" key="4">
    <source>
        <dbReference type="ARBA" id="ARBA00013198"/>
    </source>
</evidence>
<dbReference type="Proteomes" id="UP000193467">
    <property type="component" value="Unassembled WGS sequence"/>
</dbReference>
<dbReference type="EC" id="3.1.1.31" evidence="4 6"/>
<sequence>MQGMFAVELPPAPVLFTFPSMAESDDLSAAVGQFIVEAQTQSILRRGRFTVALSGGSMPKILAEALLGDDRVDWRRWEVFFADERLVPLDHPESTFSIYDKLIFSRVPIPAWQIHTIKALPELAEAQGAKKAAHKLAEDYEEQLSRSFPDCNGEDGIAGPPRFDLVLLGMGADGHCASLFPSHALLAERNYWVSPILDAPNPPSSRITFTLPVLSAARRLAFVCAGADKSLALGNALDSGLEEDDEQKVPAGRVILKGHPVVWFVDEEAARGVEYPRSEFWEE</sequence>
<dbReference type="GO" id="GO:0006098">
    <property type="term" value="P:pentose-phosphate shunt"/>
    <property type="evidence" value="ECO:0007669"/>
    <property type="project" value="UniProtKB-UniPathway"/>
</dbReference>
<dbReference type="CDD" id="cd01400">
    <property type="entry name" value="6PGL"/>
    <property type="match status" value="1"/>
</dbReference>
<dbReference type="UniPathway" id="UPA00115">
    <property type="reaction ID" value="UER00409"/>
</dbReference>
<evidence type="ECO:0000256" key="5">
    <source>
        <dbReference type="ARBA" id="ARBA00022801"/>
    </source>
</evidence>
<dbReference type="AlphaFoldDB" id="A0A1Y2DMJ4"/>
<evidence type="ECO:0000256" key="1">
    <source>
        <dbReference type="ARBA" id="ARBA00000832"/>
    </source>
</evidence>
<organism evidence="8 9">
    <name type="scientific">Leucosporidium creatinivorum</name>
    <dbReference type="NCBI Taxonomy" id="106004"/>
    <lineage>
        <taxon>Eukaryota</taxon>
        <taxon>Fungi</taxon>
        <taxon>Dikarya</taxon>
        <taxon>Basidiomycota</taxon>
        <taxon>Pucciniomycotina</taxon>
        <taxon>Microbotryomycetes</taxon>
        <taxon>Leucosporidiales</taxon>
        <taxon>Leucosporidium</taxon>
    </lineage>
</organism>
<comment type="catalytic activity">
    <reaction evidence="1 6">
        <text>6-phospho-D-glucono-1,5-lactone + H2O = 6-phospho-D-gluconate + H(+)</text>
        <dbReference type="Rhea" id="RHEA:12556"/>
        <dbReference type="ChEBI" id="CHEBI:15377"/>
        <dbReference type="ChEBI" id="CHEBI:15378"/>
        <dbReference type="ChEBI" id="CHEBI:57955"/>
        <dbReference type="ChEBI" id="CHEBI:58759"/>
        <dbReference type="EC" id="3.1.1.31"/>
    </reaction>
</comment>
<dbReference type="EMBL" id="MCGR01000074">
    <property type="protein sequence ID" value="ORY60369.1"/>
    <property type="molecule type" value="Genomic_DNA"/>
</dbReference>
<dbReference type="SUPFAM" id="SSF100950">
    <property type="entry name" value="NagB/RpiA/CoA transferase-like"/>
    <property type="match status" value="1"/>
</dbReference>
<name>A0A1Y2DMJ4_9BASI</name>
<dbReference type="Gene3D" id="3.40.50.1360">
    <property type="match status" value="1"/>
</dbReference>
<dbReference type="FunFam" id="3.40.50.1360:FF:000005">
    <property type="entry name" value="6-phosphogluconolactonase"/>
    <property type="match status" value="1"/>
</dbReference>